<comment type="caution">
    <text evidence="2">The sequence shown here is derived from an EMBL/GenBank/DDBJ whole genome shotgun (WGS) entry which is preliminary data.</text>
</comment>
<accession>A0AAE0VLN1</accession>
<dbReference type="InterPro" id="IPR009263">
    <property type="entry name" value="SERTA_dom"/>
</dbReference>
<dbReference type="PANTHER" id="PTHR16277:SF7">
    <property type="entry name" value="RE12330P"/>
    <property type="match status" value="1"/>
</dbReference>
<feature type="domain" description="SERTA" evidence="1">
    <location>
        <begin position="25"/>
        <end position="73"/>
    </location>
</feature>
<sequence length="259" mass="28709">MQQNLNMGVKRKLDEIDPVPESMTLEYQRQSILNISMSKLRKSPTRRVEPPLLRSVLILNTLKYIENELKKEGVQSPSSESVFTIPDADPQAVAMDVLPSQDTSLLDSHKMDTEVSPCPTPFQHIGPLPSIDTFVGSRTVSSESKVQLESPVPTVDICKSSNFDFIDSGQSNYFSSFRVEEMLSDIDFTFSDFDIYSSIATGMKLTPLSAEDVVHSFPHQNGSPNENYTNILSSGVSPYCKGEAAFDDLENIMQILVGS</sequence>
<evidence type="ECO:0000313" key="3">
    <source>
        <dbReference type="Proteomes" id="UP001195483"/>
    </source>
</evidence>
<dbReference type="Proteomes" id="UP001195483">
    <property type="component" value="Unassembled WGS sequence"/>
</dbReference>
<name>A0AAE0VLN1_9BIVA</name>
<protein>
    <recommendedName>
        <fullName evidence="1">SERTA domain-containing protein</fullName>
    </recommendedName>
</protein>
<evidence type="ECO:0000313" key="2">
    <source>
        <dbReference type="EMBL" id="KAK3581432.1"/>
    </source>
</evidence>
<keyword evidence="3" id="KW-1185">Reference proteome</keyword>
<dbReference type="Pfam" id="PF06031">
    <property type="entry name" value="SERTA"/>
    <property type="match status" value="1"/>
</dbReference>
<dbReference type="GO" id="GO:0005634">
    <property type="term" value="C:nucleus"/>
    <property type="evidence" value="ECO:0007669"/>
    <property type="project" value="TreeGrafter"/>
</dbReference>
<dbReference type="InterPro" id="IPR052262">
    <property type="entry name" value="E2F-SERTA_domain_protein"/>
</dbReference>
<reference evidence="2" key="2">
    <citation type="journal article" date="2021" name="Genome Biol. Evol.">
        <title>Developing a high-quality reference genome for a parasitic bivalve with doubly uniparental inheritance (Bivalvia: Unionida).</title>
        <authorList>
            <person name="Smith C.H."/>
        </authorList>
    </citation>
    <scope>NUCLEOTIDE SEQUENCE</scope>
    <source>
        <strain evidence="2">CHS0354</strain>
        <tissue evidence="2">Mantle</tissue>
    </source>
</reference>
<organism evidence="2 3">
    <name type="scientific">Potamilus streckersoni</name>
    <dbReference type="NCBI Taxonomy" id="2493646"/>
    <lineage>
        <taxon>Eukaryota</taxon>
        <taxon>Metazoa</taxon>
        <taxon>Spiralia</taxon>
        <taxon>Lophotrochozoa</taxon>
        <taxon>Mollusca</taxon>
        <taxon>Bivalvia</taxon>
        <taxon>Autobranchia</taxon>
        <taxon>Heteroconchia</taxon>
        <taxon>Palaeoheterodonta</taxon>
        <taxon>Unionida</taxon>
        <taxon>Unionoidea</taxon>
        <taxon>Unionidae</taxon>
        <taxon>Ambleminae</taxon>
        <taxon>Lampsilini</taxon>
        <taxon>Potamilus</taxon>
    </lineage>
</organism>
<dbReference type="PROSITE" id="PS51053">
    <property type="entry name" value="SERTA"/>
    <property type="match status" value="1"/>
</dbReference>
<evidence type="ECO:0000259" key="1">
    <source>
        <dbReference type="PROSITE" id="PS51053"/>
    </source>
</evidence>
<dbReference type="EMBL" id="JAEAOA010001006">
    <property type="protein sequence ID" value="KAK3581432.1"/>
    <property type="molecule type" value="Genomic_DNA"/>
</dbReference>
<reference evidence="2" key="3">
    <citation type="submission" date="2023-05" db="EMBL/GenBank/DDBJ databases">
        <authorList>
            <person name="Smith C.H."/>
        </authorList>
    </citation>
    <scope>NUCLEOTIDE SEQUENCE</scope>
    <source>
        <strain evidence="2">CHS0354</strain>
        <tissue evidence="2">Mantle</tissue>
    </source>
</reference>
<proteinExistence type="predicted"/>
<reference evidence="2" key="1">
    <citation type="journal article" date="2021" name="Genome Biol. Evol.">
        <title>A High-Quality Reference Genome for a Parasitic Bivalve with Doubly Uniparental Inheritance (Bivalvia: Unionida).</title>
        <authorList>
            <person name="Smith C.H."/>
        </authorList>
    </citation>
    <scope>NUCLEOTIDE SEQUENCE</scope>
    <source>
        <strain evidence="2">CHS0354</strain>
    </source>
</reference>
<dbReference type="PANTHER" id="PTHR16277">
    <property type="entry name" value="CELL DIVISION CYCLE ASSOCIATED PROTEIN 4/SERTA DOMAIN-CONTAINING PROTEIN 2"/>
    <property type="match status" value="1"/>
</dbReference>
<gene>
    <name evidence="2" type="ORF">CHS0354_016296</name>
</gene>
<dbReference type="AlphaFoldDB" id="A0AAE0VLN1"/>